<dbReference type="InterPro" id="IPR050109">
    <property type="entry name" value="HTH-type_TetR-like_transc_reg"/>
</dbReference>
<keyword evidence="1 2" id="KW-0238">DNA-binding</keyword>
<organism evidence="4 5">
    <name type="scientific">Streptomyces lavenduligriseus</name>
    <dbReference type="NCBI Taxonomy" id="67315"/>
    <lineage>
        <taxon>Bacteria</taxon>
        <taxon>Bacillati</taxon>
        <taxon>Actinomycetota</taxon>
        <taxon>Actinomycetes</taxon>
        <taxon>Kitasatosporales</taxon>
        <taxon>Streptomycetaceae</taxon>
        <taxon>Streptomyces</taxon>
    </lineage>
</organism>
<feature type="domain" description="HTH tetR-type" evidence="3">
    <location>
        <begin position="1"/>
        <end position="61"/>
    </location>
</feature>
<keyword evidence="5" id="KW-1185">Reference proteome</keyword>
<evidence type="ECO:0000256" key="2">
    <source>
        <dbReference type="PROSITE-ProRule" id="PRU00335"/>
    </source>
</evidence>
<gene>
    <name evidence="4" type="ORF">M4438_21175</name>
</gene>
<dbReference type="InterPro" id="IPR001647">
    <property type="entry name" value="HTH_TetR"/>
</dbReference>
<sequence length="194" mass="21508">MGHREDLLEGAKRCLLQKGFLRTTARDIVKESGTNLASIGYHYGSKDELLAQAYVALIEGVGERFAPAPAEEMTQPPGSLERFQEVWAAVIRTVPEARPIWLLSFELMFQDERLAEVRKLLAEASKDGRTGFVALFGGIPEADVDPERAESEGRLYQTLLNGLMVQWLFDPGTATTAEQLTEGLRRVMDAAQGR</sequence>
<proteinExistence type="predicted"/>
<dbReference type="SUPFAM" id="SSF46689">
    <property type="entry name" value="Homeodomain-like"/>
    <property type="match status" value="1"/>
</dbReference>
<dbReference type="SUPFAM" id="SSF48498">
    <property type="entry name" value="Tetracyclin repressor-like, C-terminal domain"/>
    <property type="match status" value="1"/>
</dbReference>
<comment type="caution">
    <text evidence="4">The sequence shown here is derived from an EMBL/GenBank/DDBJ whole genome shotgun (WGS) entry which is preliminary data.</text>
</comment>
<protein>
    <submittedName>
        <fullName evidence="4">TetR/AcrR family transcriptional regulator</fullName>
    </submittedName>
</protein>
<evidence type="ECO:0000259" key="3">
    <source>
        <dbReference type="PROSITE" id="PS50977"/>
    </source>
</evidence>
<dbReference type="InterPro" id="IPR009057">
    <property type="entry name" value="Homeodomain-like_sf"/>
</dbReference>
<name>A0ABT0NX06_9ACTN</name>
<dbReference type="PROSITE" id="PS50977">
    <property type="entry name" value="HTH_TETR_2"/>
    <property type="match status" value="1"/>
</dbReference>
<dbReference type="PRINTS" id="PR00455">
    <property type="entry name" value="HTHTETR"/>
</dbReference>
<dbReference type="EMBL" id="JAMCCK010000031">
    <property type="protein sequence ID" value="MCL3995989.1"/>
    <property type="molecule type" value="Genomic_DNA"/>
</dbReference>
<dbReference type="PANTHER" id="PTHR30055:SF219">
    <property type="entry name" value="TRANSCRIPTIONAL REGULATORY PROTEIN"/>
    <property type="match status" value="1"/>
</dbReference>
<feature type="DNA-binding region" description="H-T-H motif" evidence="2">
    <location>
        <begin position="24"/>
        <end position="43"/>
    </location>
</feature>
<dbReference type="PANTHER" id="PTHR30055">
    <property type="entry name" value="HTH-TYPE TRANSCRIPTIONAL REGULATOR RUTR"/>
    <property type="match status" value="1"/>
</dbReference>
<dbReference type="Pfam" id="PF00440">
    <property type="entry name" value="TetR_N"/>
    <property type="match status" value="1"/>
</dbReference>
<dbReference type="InterPro" id="IPR036271">
    <property type="entry name" value="Tet_transcr_reg_TetR-rel_C_sf"/>
</dbReference>
<evidence type="ECO:0000313" key="4">
    <source>
        <dbReference type="EMBL" id="MCL3995989.1"/>
    </source>
</evidence>
<dbReference type="Gene3D" id="1.10.357.10">
    <property type="entry name" value="Tetracycline Repressor, domain 2"/>
    <property type="match status" value="1"/>
</dbReference>
<evidence type="ECO:0000256" key="1">
    <source>
        <dbReference type="ARBA" id="ARBA00023125"/>
    </source>
</evidence>
<reference evidence="4 5" key="1">
    <citation type="submission" date="2022-05" db="EMBL/GenBank/DDBJ databases">
        <title>Genome Resource of Streptomyces lavenduligriseus GA1-1, a Strain with Broad-Spectrum Antifungal Activity against Phytopathogenic Fungi.</title>
        <authorList>
            <person name="Qi D."/>
        </authorList>
    </citation>
    <scope>NUCLEOTIDE SEQUENCE [LARGE SCALE GENOMIC DNA]</scope>
    <source>
        <strain evidence="4 5">GA1-1</strain>
    </source>
</reference>
<dbReference type="Proteomes" id="UP001202052">
    <property type="component" value="Unassembled WGS sequence"/>
</dbReference>
<evidence type="ECO:0000313" key="5">
    <source>
        <dbReference type="Proteomes" id="UP001202052"/>
    </source>
</evidence>
<dbReference type="RefSeq" id="WP_249491203.1">
    <property type="nucleotide sequence ID" value="NZ_JAMCCK010000031.1"/>
</dbReference>
<accession>A0ABT0NX06</accession>